<reference evidence="2" key="1">
    <citation type="submission" date="2009-05" db="EMBL/GenBank/DDBJ databases">
        <title>The genome sequence of Ajellomyces capsulatus strain H143.</title>
        <authorList>
            <person name="Champion M."/>
            <person name="Cuomo C.A."/>
            <person name="Ma L.-J."/>
            <person name="Henn M.R."/>
            <person name="Sil A."/>
            <person name="Goldman B."/>
            <person name="Young S.K."/>
            <person name="Kodira C.D."/>
            <person name="Zeng Q."/>
            <person name="Koehrsen M."/>
            <person name="Alvarado L."/>
            <person name="Berlin A.M."/>
            <person name="Borenstein D."/>
            <person name="Chen Z."/>
            <person name="Engels R."/>
            <person name="Freedman E."/>
            <person name="Gellesch M."/>
            <person name="Goldberg J."/>
            <person name="Griggs A."/>
            <person name="Gujja S."/>
            <person name="Heiman D.I."/>
            <person name="Hepburn T.A."/>
            <person name="Howarth C."/>
            <person name="Jen D."/>
            <person name="Larson L."/>
            <person name="Lewis B."/>
            <person name="Mehta T."/>
            <person name="Park D."/>
            <person name="Pearson M."/>
            <person name="Roberts A."/>
            <person name="Saif S."/>
            <person name="Shea T.D."/>
            <person name="Shenoy N."/>
            <person name="Sisk P."/>
            <person name="Stolte C."/>
            <person name="Sykes S."/>
            <person name="Walk T."/>
            <person name="White J."/>
            <person name="Yandava C."/>
            <person name="Klein B."/>
            <person name="McEwen J.G."/>
            <person name="Puccia R."/>
            <person name="Goldman G.H."/>
            <person name="Felipe M.S."/>
            <person name="Nino-Vega G."/>
            <person name="San-Blas G."/>
            <person name="Taylor J.W."/>
            <person name="Mendoza L."/>
            <person name="Galagan J.E."/>
            <person name="Nusbaum C."/>
            <person name="Birren B.W."/>
        </authorList>
    </citation>
    <scope>NUCLEOTIDE SEQUENCE [LARGE SCALE GENOMIC DNA]</scope>
    <source>
        <strain evidence="2">H143</strain>
    </source>
</reference>
<evidence type="ECO:0000313" key="2">
    <source>
        <dbReference type="Proteomes" id="UP000002624"/>
    </source>
</evidence>
<evidence type="ECO:0000313" key="1">
    <source>
        <dbReference type="EMBL" id="EER40048.1"/>
    </source>
</evidence>
<proteinExistence type="predicted"/>
<name>C6HIC0_AJECH</name>
<dbReference type="Proteomes" id="UP000002624">
    <property type="component" value="Unassembled WGS sequence"/>
</dbReference>
<dbReference type="HOGENOM" id="CLU_2183155_0_0_1"/>
<dbReference type="OrthoDB" id="9439903at2759"/>
<dbReference type="STRING" id="544712.C6HIC0"/>
<accession>C6HIC0</accession>
<dbReference type="EMBL" id="GG692428">
    <property type="protein sequence ID" value="EER40048.1"/>
    <property type="molecule type" value="Genomic_DNA"/>
</dbReference>
<organism evidence="1 2">
    <name type="scientific">Ajellomyces capsulatus (strain H143)</name>
    <name type="common">Darling's disease fungus</name>
    <name type="synonym">Histoplasma capsulatum</name>
    <dbReference type="NCBI Taxonomy" id="544712"/>
    <lineage>
        <taxon>Eukaryota</taxon>
        <taxon>Fungi</taxon>
        <taxon>Dikarya</taxon>
        <taxon>Ascomycota</taxon>
        <taxon>Pezizomycotina</taxon>
        <taxon>Eurotiomycetes</taxon>
        <taxon>Eurotiomycetidae</taxon>
        <taxon>Onygenales</taxon>
        <taxon>Ajellomycetaceae</taxon>
        <taxon>Histoplasma</taxon>
    </lineage>
</organism>
<sequence length="109" mass="12966">MPMPPPPWTFQPVQTDFISAQNRERLFEICFIHDSSLIYILGMLRAVRGYFQTDAARKRQCRGFLSNIDEAYAIEELSLDMKLLFRPLQQYCEGYRRAMRMNPSYDYLL</sequence>
<dbReference type="VEuPathDB" id="FungiDB:HCDG_06270"/>
<protein>
    <submittedName>
        <fullName evidence="1">Uncharacterized protein</fullName>
    </submittedName>
</protein>
<dbReference type="AlphaFoldDB" id="C6HIC0"/>
<gene>
    <name evidence="1" type="ORF">HCDG_06270</name>
</gene>